<evidence type="ECO:0000313" key="2">
    <source>
        <dbReference type="EMBL" id="GGW29231.1"/>
    </source>
</evidence>
<accession>A0A918IS19</accession>
<dbReference type="EMBL" id="BMUE01000001">
    <property type="protein sequence ID" value="GGW29231.1"/>
    <property type="molecule type" value="Genomic_DNA"/>
</dbReference>
<keyword evidence="3" id="KW-1185">Reference proteome</keyword>
<comment type="caution">
    <text evidence="2">The sequence shown here is derived from an EMBL/GenBank/DDBJ whole genome shotgun (WGS) entry which is preliminary data.</text>
</comment>
<keyword evidence="1" id="KW-0175">Coiled coil</keyword>
<dbReference type="AlphaFoldDB" id="A0A918IS19"/>
<proteinExistence type="predicted"/>
<feature type="coiled-coil region" evidence="1">
    <location>
        <begin position="64"/>
        <end position="109"/>
    </location>
</feature>
<evidence type="ECO:0000256" key="1">
    <source>
        <dbReference type="SAM" id="Coils"/>
    </source>
</evidence>
<sequence length="379" mass="42129">MAGTFYQDLLAADLSTLDDLADRWESIHKDIKGLGQRVHDEALSPLRDKGYWEGAAAPYAWKMIDDIQRQLEDATKVADAVRRVVEDAVVDLKAAQKDLKDAVRRATAQGVHINTDGTLAPDVVGGACKAELTDKEQKAIETAEREIAQALKRGVTADRDLAYSLMADIGLGQWFNDDPKFRDIDSTKRIGEDEYNALNLAMQGKNPYPGLSSDDPYSLGWDWVTGDGARHREYHSGDDMTELIRSSESMDKLRADTLDKFRGDGQPEGNVSYSISESGKLGALKKLVTTDLPAIVTGDEDHLGEAFTGSYNLHYTVKGQEPDGSLVVEYKLHNNTSNESFLHYVGYYDWLEKFNRDDGVFSSVDQEIVWTERIPAKGK</sequence>
<name>A0A918IS19_9ACTN</name>
<evidence type="ECO:0000313" key="3">
    <source>
        <dbReference type="Proteomes" id="UP000620224"/>
    </source>
</evidence>
<organism evidence="2 3">
    <name type="scientific">Streptomyces lucensis JCM 4490</name>
    <dbReference type="NCBI Taxonomy" id="1306176"/>
    <lineage>
        <taxon>Bacteria</taxon>
        <taxon>Bacillati</taxon>
        <taxon>Actinomycetota</taxon>
        <taxon>Actinomycetes</taxon>
        <taxon>Kitasatosporales</taxon>
        <taxon>Streptomycetaceae</taxon>
        <taxon>Streptomyces</taxon>
    </lineage>
</organism>
<protein>
    <submittedName>
        <fullName evidence="2">Uncharacterized protein</fullName>
    </submittedName>
</protein>
<reference evidence="2" key="2">
    <citation type="submission" date="2020-09" db="EMBL/GenBank/DDBJ databases">
        <authorList>
            <person name="Sun Q."/>
            <person name="Ohkuma M."/>
        </authorList>
    </citation>
    <scope>NUCLEOTIDE SEQUENCE</scope>
    <source>
        <strain evidence="2">JCM 4490</strain>
    </source>
</reference>
<reference evidence="2" key="1">
    <citation type="journal article" date="2014" name="Int. J. Syst. Evol. Microbiol.">
        <title>Complete genome sequence of Corynebacterium casei LMG S-19264T (=DSM 44701T), isolated from a smear-ripened cheese.</title>
        <authorList>
            <consortium name="US DOE Joint Genome Institute (JGI-PGF)"/>
            <person name="Walter F."/>
            <person name="Albersmeier A."/>
            <person name="Kalinowski J."/>
            <person name="Ruckert C."/>
        </authorList>
    </citation>
    <scope>NUCLEOTIDE SEQUENCE</scope>
    <source>
        <strain evidence="2">JCM 4490</strain>
    </source>
</reference>
<dbReference type="RefSeq" id="WP_190012641.1">
    <property type="nucleotide sequence ID" value="NZ_BMUE01000001.1"/>
</dbReference>
<gene>
    <name evidence="2" type="ORF">GCM10010503_00840</name>
</gene>
<dbReference type="Proteomes" id="UP000620224">
    <property type="component" value="Unassembled WGS sequence"/>
</dbReference>